<evidence type="ECO:0000256" key="3">
    <source>
        <dbReference type="ARBA" id="ARBA00022792"/>
    </source>
</evidence>
<keyword evidence="6" id="KW-0472">Membrane</keyword>
<accession>A0A2G8LER7</accession>
<feature type="region of interest" description="Disordered" evidence="7">
    <location>
        <begin position="28"/>
        <end position="51"/>
    </location>
</feature>
<dbReference type="PANTHER" id="PTHR31107">
    <property type="entry name" value="APOPTOGENIC PROTEIN 1, MITOCHONDRIAL"/>
    <property type="match status" value="1"/>
</dbReference>
<dbReference type="STRING" id="307972.A0A2G8LER7"/>
<reference evidence="8 9" key="1">
    <citation type="journal article" date="2017" name="PLoS Biol.">
        <title>The sea cucumber genome provides insights into morphological evolution and visceral regeneration.</title>
        <authorList>
            <person name="Zhang X."/>
            <person name="Sun L."/>
            <person name="Yuan J."/>
            <person name="Sun Y."/>
            <person name="Gao Y."/>
            <person name="Zhang L."/>
            <person name="Li S."/>
            <person name="Dai H."/>
            <person name="Hamel J.F."/>
            <person name="Liu C."/>
            <person name="Yu Y."/>
            <person name="Liu S."/>
            <person name="Lin W."/>
            <person name="Guo K."/>
            <person name="Jin S."/>
            <person name="Xu P."/>
            <person name="Storey K.B."/>
            <person name="Huan P."/>
            <person name="Zhang T."/>
            <person name="Zhou Y."/>
            <person name="Zhang J."/>
            <person name="Lin C."/>
            <person name="Li X."/>
            <person name="Xing L."/>
            <person name="Huo D."/>
            <person name="Sun M."/>
            <person name="Wang L."/>
            <person name="Mercier A."/>
            <person name="Li F."/>
            <person name="Yang H."/>
            <person name="Xiang J."/>
        </authorList>
    </citation>
    <scope>NUCLEOTIDE SEQUENCE [LARGE SCALE GENOMIC DNA]</scope>
    <source>
        <strain evidence="8">Shaxun</strain>
        <tissue evidence="8">Muscle</tissue>
    </source>
</reference>
<dbReference type="GO" id="GO:0097193">
    <property type="term" value="P:intrinsic apoptotic signaling pathway"/>
    <property type="evidence" value="ECO:0007669"/>
    <property type="project" value="InterPro"/>
</dbReference>
<keyword evidence="4" id="KW-0809">Transit peptide</keyword>
<keyword evidence="9" id="KW-1185">Reference proteome</keyword>
<evidence type="ECO:0000256" key="1">
    <source>
        <dbReference type="ARBA" id="ARBA00004443"/>
    </source>
</evidence>
<evidence type="ECO:0000313" key="9">
    <source>
        <dbReference type="Proteomes" id="UP000230750"/>
    </source>
</evidence>
<organism evidence="8 9">
    <name type="scientific">Stichopus japonicus</name>
    <name type="common">Sea cucumber</name>
    <dbReference type="NCBI Taxonomy" id="307972"/>
    <lineage>
        <taxon>Eukaryota</taxon>
        <taxon>Metazoa</taxon>
        <taxon>Echinodermata</taxon>
        <taxon>Eleutherozoa</taxon>
        <taxon>Echinozoa</taxon>
        <taxon>Holothuroidea</taxon>
        <taxon>Aspidochirotacea</taxon>
        <taxon>Aspidochirotida</taxon>
        <taxon>Stichopodidae</taxon>
        <taxon>Apostichopus</taxon>
    </lineage>
</organism>
<dbReference type="AlphaFoldDB" id="A0A2G8LER7"/>
<dbReference type="InterPro" id="IPR018796">
    <property type="entry name" value="COA8"/>
</dbReference>
<evidence type="ECO:0000256" key="5">
    <source>
        <dbReference type="ARBA" id="ARBA00023128"/>
    </source>
</evidence>
<evidence type="ECO:0000313" key="8">
    <source>
        <dbReference type="EMBL" id="PIK58766.1"/>
    </source>
</evidence>
<comment type="similarity">
    <text evidence="2">Belongs to the COA8 family.</text>
</comment>
<evidence type="ECO:0000256" key="2">
    <source>
        <dbReference type="ARBA" id="ARBA00005453"/>
    </source>
</evidence>
<dbReference type="Proteomes" id="UP000230750">
    <property type="component" value="Unassembled WGS sequence"/>
</dbReference>
<keyword evidence="5" id="KW-0496">Mitochondrion</keyword>
<comment type="caution">
    <text evidence="8">The sequence shown here is derived from an EMBL/GenBank/DDBJ whole genome shotgun (WGS) entry which is preliminary data.</text>
</comment>
<gene>
    <name evidence="8" type="ORF">BSL78_04338</name>
</gene>
<dbReference type="Pfam" id="PF10231">
    <property type="entry name" value="COA8"/>
    <property type="match status" value="1"/>
</dbReference>
<comment type="subcellular location">
    <subcellularLocation>
        <location evidence="1">Mitochondrion inner membrane</location>
        <topology evidence="1">Peripheral membrane protein</topology>
        <orientation evidence="1">Matrix side</orientation>
    </subcellularLocation>
</comment>
<dbReference type="GO" id="GO:0005743">
    <property type="term" value="C:mitochondrial inner membrane"/>
    <property type="evidence" value="ECO:0007669"/>
    <property type="project" value="UniProtKB-SubCell"/>
</dbReference>
<protein>
    <submittedName>
        <fullName evidence="8">Putative APOPT family protein Y39B6A.34, mitochondrial-like</fullName>
    </submittedName>
</protein>
<evidence type="ECO:0000256" key="4">
    <source>
        <dbReference type="ARBA" id="ARBA00022946"/>
    </source>
</evidence>
<dbReference type="PANTHER" id="PTHR31107:SF2">
    <property type="entry name" value="CYTOCHROME C OXIDASE ASSEMBLY FACTOR 8"/>
    <property type="match status" value="1"/>
</dbReference>
<keyword evidence="3" id="KW-0999">Mitochondrion inner membrane</keyword>
<dbReference type="OrthoDB" id="6246201at2759"/>
<sequence length="192" mass="22756">MSQLLTVVSRMKLARDISLLKVQKRRMTVTTSKMKKTSEEPNGDPSEAISPPLFPVDDWIGPVDSKSNLHRIQFAQPKDETRTEKKYRLLKEETLTWNQEFWTIQNEKFVKAKRRFTQDMFSYRGQNMTNEDGTKRVLTPEELAEFYTDFLEQNRETFKVYNREWYKRNISMLLPAACAAIVRLFKGFQRQS</sequence>
<proteinExistence type="inferred from homology"/>
<name>A0A2G8LER7_STIJA</name>
<evidence type="ECO:0000256" key="6">
    <source>
        <dbReference type="ARBA" id="ARBA00023136"/>
    </source>
</evidence>
<dbReference type="EMBL" id="MRZV01000103">
    <property type="protein sequence ID" value="PIK58766.1"/>
    <property type="molecule type" value="Genomic_DNA"/>
</dbReference>
<evidence type="ECO:0000256" key="7">
    <source>
        <dbReference type="SAM" id="MobiDB-lite"/>
    </source>
</evidence>